<comment type="caution">
    <text evidence="5">The sequence shown here is derived from an EMBL/GenBank/DDBJ whole genome shotgun (WGS) entry which is preliminary data.</text>
</comment>
<feature type="repeat" description="WD" evidence="3">
    <location>
        <begin position="179"/>
        <end position="214"/>
    </location>
</feature>
<dbReference type="GO" id="GO:0000226">
    <property type="term" value="P:microtubule cytoskeleton organization"/>
    <property type="evidence" value="ECO:0007669"/>
    <property type="project" value="TreeGrafter"/>
</dbReference>
<reference evidence="5 6" key="1">
    <citation type="submission" date="2019-03" db="EMBL/GenBank/DDBJ databases">
        <title>First draft genome of Liparis tanakae, snailfish: a comprehensive survey of snailfish specific genes.</title>
        <authorList>
            <person name="Kim W."/>
            <person name="Song I."/>
            <person name="Jeong J.-H."/>
            <person name="Kim D."/>
            <person name="Kim S."/>
            <person name="Ryu S."/>
            <person name="Song J.Y."/>
            <person name="Lee S.K."/>
        </authorList>
    </citation>
    <scope>NUCLEOTIDE SEQUENCE [LARGE SCALE GENOMIC DNA]</scope>
    <source>
        <tissue evidence="5">Muscle</tissue>
    </source>
</reference>
<evidence type="ECO:0000313" key="5">
    <source>
        <dbReference type="EMBL" id="TNN84247.1"/>
    </source>
</evidence>
<dbReference type="Proteomes" id="UP000314294">
    <property type="component" value="Unassembled WGS sequence"/>
</dbReference>
<dbReference type="GO" id="GO:0072686">
    <property type="term" value="C:mitotic spindle"/>
    <property type="evidence" value="ECO:0007669"/>
    <property type="project" value="TreeGrafter"/>
</dbReference>
<dbReference type="Gene3D" id="2.130.10.10">
    <property type="entry name" value="YVTN repeat-like/Quinoprotein amine dehydrogenase"/>
    <property type="match status" value="2"/>
</dbReference>
<keyword evidence="2" id="KW-0677">Repeat</keyword>
<evidence type="ECO:0000256" key="2">
    <source>
        <dbReference type="ARBA" id="ARBA00022737"/>
    </source>
</evidence>
<dbReference type="InterPro" id="IPR055442">
    <property type="entry name" value="Beta-prop_EML-like_2nd"/>
</dbReference>
<dbReference type="SUPFAM" id="SSF50978">
    <property type="entry name" value="WD40 repeat-like"/>
    <property type="match status" value="1"/>
</dbReference>
<dbReference type="PROSITE" id="PS50082">
    <property type="entry name" value="WD_REPEATS_2"/>
    <property type="match status" value="1"/>
</dbReference>
<dbReference type="Pfam" id="PF00400">
    <property type="entry name" value="WD40"/>
    <property type="match status" value="1"/>
</dbReference>
<dbReference type="Pfam" id="PF23414">
    <property type="entry name" value="Beta-prop_EML_2"/>
    <property type="match status" value="1"/>
</dbReference>
<sequence length="214" mass="23832">MNGDPMVDEKIKSEREMNPEKHIYGYRGRDCRSNLYLLPTGETVYFIASVVVLFNVDEQLQRHYTGHTDDIKCLAVHPDKITIATGQVAGTSSDGRVRIPSVCKQVVSVETTRDIEWATHTCTLGFQVFGLWPDGSDGTDINAACRSNDKSLLVTGDDFGKVHLFSYPCSQFRAPSHVYSGHSSHVTNVSFLYDDGYLVSTGGKDMSVMQWRIV</sequence>
<dbReference type="SMART" id="SM00320">
    <property type="entry name" value="WD40"/>
    <property type="match status" value="3"/>
</dbReference>
<dbReference type="InterPro" id="IPR050630">
    <property type="entry name" value="WD_repeat_EMAP"/>
</dbReference>
<keyword evidence="6" id="KW-1185">Reference proteome</keyword>
<evidence type="ECO:0000259" key="4">
    <source>
        <dbReference type="Pfam" id="PF23414"/>
    </source>
</evidence>
<dbReference type="InterPro" id="IPR036322">
    <property type="entry name" value="WD40_repeat_dom_sf"/>
</dbReference>
<evidence type="ECO:0000256" key="1">
    <source>
        <dbReference type="ARBA" id="ARBA00022574"/>
    </source>
</evidence>
<keyword evidence="1 3" id="KW-0853">WD repeat</keyword>
<dbReference type="FunFam" id="2.130.10.10:FF:002220">
    <property type="entry name" value="EMAP-like 3"/>
    <property type="match status" value="1"/>
</dbReference>
<dbReference type="AlphaFoldDB" id="A0A4Z2J2L1"/>
<feature type="domain" description="EML-like second beta-propeller" evidence="4">
    <location>
        <begin position="103"/>
        <end position="213"/>
    </location>
</feature>
<dbReference type="PANTHER" id="PTHR13720:SF22">
    <property type="entry name" value="ECHINODERM MICROTUBULE-ASSOCIATED PROTEIN-LIKE 1"/>
    <property type="match status" value="1"/>
</dbReference>
<dbReference type="InterPro" id="IPR005108">
    <property type="entry name" value="HELP"/>
</dbReference>
<organism evidence="5 6">
    <name type="scientific">Liparis tanakae</name>
    <name type="common">Tanaka's snailfish</name>
    <dbReference type="NCBI Taxonomy" id="230148"/>
    <lineage>
        <taxon>Eukaryota</taxon>
        <taxon>Metazoa</taxon>
        <taxon>Chordata</taxon>
        <taxon>Craniata</taxon>
        <taxon>Vertebrata</taxon>
        <taxon>Euteleostomi</taxon>
        <taxon>Actinopterygii</taxon>
        <taxon>Neopterygii</taxon>
        <taxon>Teleostei</taxon>
        <taxon>Neoteleostei</taxon>
        <taxon>Acanthomorphata</taxon>
        <taxon>Eupercaria</taxon>
        <taxon>Perciformes</taxon>
        <taxon>Cottioidei</taxon>
        <taxon>Cottales</taxon>
        <taxon>Liparidae</taxon>
        <taxon>Liparis</taxon>
    </lineage>
</organism>
<dbReference type="OrthoDB" id="47802at2759"/>
<evidence type="ECO:0000256" key="3">
    <source>
        <dbReference type="PROSITE-ProRule" id="PRU00221"/>
    </source>
</evidence>
<dbReference type="Pfam" id="PF03451">
    <property type="entry name" value="HELP"/>
    <property type="match status" value="1"/>
</dbReference>
<dbReference type="InterPro" id="IPR015943">
    <property type="entry name" value="WD40/YVTN_repeat-like_dom_sf"/>
</dbReference>
<evidence type="ECO:0000313" key="6">
    <source>
        <dbReference type="Proteomes" id="UP000314294"/>
    </source>
</evidence>
<dbReference type="GO" id="GO:0008017">
    <property type="term" value="F:microtubule binding"/>
    <property type="evidence" value="ECO:0007669"/>
    <property type="project" value="TreeGrafter"/>
</dbReference>
<dbReference type="InterPro" id="IPR001680">
    <property type="entry name" value="WD40_rpt"/>
</dbReference>
<gene>
    <name evidence="5" type="primary">Eml1_0</name>
    <name evidence="5" type="ORF">EYF80_005574</name>
</gene>
<dbReference type="EMBL" id="SRLO01000028">
    <property type="protein sequence ID" value="TNN84247.1"/>
    <property type="molecule type" value="Genomic_DNA"/>
</dbReference>
<protein>
    <submittedName>
        <fullName evidence="5">Echinoderm microtubule-associated protein-like 1</fullName>
    </submittedName>
</protein>
<name>A0A4Z2J2L1_9TELE</name>
<proteinExistence type="predicted"/>
<accession>A0A4Z2J2L1</accession>
<dbReference type="PANTHER" id="PTHR13720">
    <property type="entry name" value="WD-40 REPEAT PROTEIN"/>
    <property type="match status" value="1"/>
</dbReference>
<dbReference type="PROSITE" id="PS50294">
    <property type="entry name" value="WD_REPEATS_REGION"/>
    <property type="match status" value="1"/>
</dbReference>